<reference evidence="10 11" key="1">
    <citation type="journal article" date="2018" name="Proc. Natl. Acad. Sci. U.S.A.">
        <title>Draft genome sequence of Camellia sinensis var. sinensis provides insights into the evolution of the tea genome and tea quality.</title>
        <authorList>
            <person name="Wei C."/>
            <person name="Yang H."/>
            <person name="Wang S."/>
            <person name="Zhao J."/>
            <person name="Liu C."/>
            <person name="Gao L."/>
            <person name="Xia E."/>
            <person name="Lu Y."/>
            <person name="Tai Y."/>
            <person name="She G."/>
            <person name="Sun J."/>
            <person name="Cao H."/>
            <person name="Tong W."/>
            <person name="Gao Q."/>
            <person name="Li Y."/>
            <person name="Deng W."/>
            <person name="Jiang X."/>
            <person name="Wang W."/>
            <person name="Chen Q."/>
            <person name="Zhang S."/>
            <person name="Li H."/>
            <person name="Wu J."/>
            <person name="Wang P."/>
            <person name="Li P."/>
            <person name="Shi C."/>
            <person name="Zheng F."/>
            <person name="Jian J."/>
            <person name="Huang B."/>
            <person name="Shan D."/>
            <person name="Shi M."/>
            <person name="Fang C."/>
            <person name="Yue Y."/>
            <person name="Li F."/>
            <person name="Li D."/>
            <person name="Wei S."/>
            <person name="Han B."/>
            <person name="Jiang C."/>
            <person name="Yin Y."/>
            <person name="Xia T."/>
            <person name="Zhang Z."/>
            <person name="Bennetzen J.L."/>
            <person name="Zhao S."/>
            <person name="Wan X."/>
        </authorList>
    </citation>
    <scope>NUCLEOTIDE SEQUENCE [LARGE SCALE GENOMIC DNA]</scope>
    <source>
        <strain evidence="11">cv. Shuchazao</strain>
        <tissue evidence="10">Leaf</tissue>
    </source>
</reference>
<dbReference type="GO" id="GO:0008168">
    <property type="term" value="F:methyltransferase activity"/>
    <property type="evidence" value="ECO:0007669"/>
    <property type="project" value="UniProtKB-KW"/>
</dbReference>
<dbReference type="Gene3D" id="3.40.50.150">
    <property type="entry name" value="Vaccinia Virus protein VP39"/>
    <property type="match status" value="1"/>
</dbReference>
<name>A0A4S4D8Y8_CAMSN</name>
<evidence type="ECO:0000256" key="8">
    <source>
        <dbReference type="SAM" id="Phobius"/>
    </source>
</evidence>
<gene>
    <name evidence="10" type="ORF">TEA_011141</name>
</gene>
<dbReference type="InterPro" id="IPR050390">
    <property type="entry name" value="C5-Methyltransferase"/>
</dbReference>
<feature type="domain" description="SAM-dependent MTase DRM-type" evidence="9">
    <location>
        <begin position="556"/>
        <end position="888"/>
    </location>
</feature>
<comment type="caution">
    <text evidence="10">The sequence shown here is derived from an EMBL/GenBank/DDBJ whole genome shotgun (WGS) entry which is preliminary data.</text>
</comment>
<accession>A0A4S4D8Y8</accession>
<protein>
    <recommendedName>
        <fullName evidence="9">SAM-dependent MTase DRM-type domain-containing protein</fullName>
    </recommendedName>
</protein>
<dbReference type="Proteomes" id="UP000306102">
    <property type="component" value="Unassembled WGS sequence"/>
</dbReference>
<evidence type="ECO:0000256" key="3">
    <source>
        <dbReference type="ARBA" id="ARBA00022679"/>
    </source>
</evidence>
<dbReference type="SUPFAM" id="SSF53335">
    <property type="entry name" value="S-adenosyl-L-methionine-dependent methyltransferases"/>
    <property type="match status" value="2"/>
</dbReference>
<evidence type="ECO:0000313" key="11">
    <source>
        <dbReference type="Proteomes" id="UP000306102"/>
    </source>
</evidence>
<organism evidence="10 11">
    <name type="scientific">Camellia sinensis var. sinensis</name>
    <name type="common">China tea</name>
    <dbReference type="NCBI Taxonomy" id="542762"/>
    <lineage>
        <taxon>Eukaryota</taxon>
        <taxon>Viridiplantae</taxon>
        <taxon>Streptophyta</taxon>
        <taxon>Embryophyta</taxon>
        <taxon>Tracheophyta</taxon>
        <taxon>Spermatophyta</taxon>
        <taxon>Magnoliopsida</taxon>
        <taxon>eudicotyledons</taxon>
        <taxon>Gunneridae</taxon>
        <taxon>Pentapetalae</taxon>
        <taxon>asterids</taxon>
        <taxon>Ericales</taxon>
        <taxon>Theaceae</taxon>
        <taxon>Camellia</taxon>
    </lineage>
</organism>
<dbReference type="InterPro" id="IPR030380">
    <property type="entry name" value="SAM_MeTfrase_DRM"/>
</dbReference>
<keyword evidence="11" id="KW-1185">Reference proteome</keyword>
<keyword evidence="8" id="KW-0812">Transmembrane</keyword>
<sequence length="889" mass="99691">MYLFRKILSSIKYIKRLIAMAKFNKFNDISIEGRLLECAIGEGQEGRVADPNGSEVCDGGGAEGGVGGEGVEEEIVEEGGEEGGGAWLTQRQVESMQFVLLYELFISSFAVFFFFFFFFPHVKMCERIDFMDIGNSLEPDSGAGTMPKIEILGLDSPSEHMHLSRMGDNVASSSSSNIRSSLIGMGFSPSLVDKVIEEKEDFLFNLGEDNVDLLLETLFAYSALQKSQSESSDSLDGLFIGKKDEIVADGHPKEVLHKSYCELSDSLDSLFGDDKDTSSSPNFAAQICPKEEPDVFDVDNDDRRASLLMMNFSLDEVNFAMDKLGEDAPISELVDFIFAAQIAENQVHDNPNHGNGERNKESTTESLFGTMDKTLRLLELGFSENQISAAIEKYGGRDYISRNVYSVGTEVPITELADAICADEVGDTCSAANKRLLTSFNRNRSWTSGMEDGPSNHSFDPFTVKTEEFCLDAGSQFSDIDLEKYKGKRPKEEYIDELSSLKRPKQEYNDDLSNYLGPTCAEPRKGVQIPVHRREVHRKARRLDGFEMRESSKPKSCKSVDKMVAKPPYFFYGNVMNLSHDSWMKISQFLYATEPEYVDTQFFSALSRKEGYIHNLPPGNRFHILPKPPTTIQEVIPHAKRWWPSWDTRKQLSCISTETTGISQLCDHLGKIVATSKGLLSVEQQRDILHQCKTSNLVWVGRNKLAPIEPEYIEKILGYPINHTRVAELSLQERLQLLKHCFQTDTLGYHLSVLKSLFPGGLSVLSIYSGFGGAEITLHRLGIYLKGVVSVEPSEMKQKILKKWWQSAGQMGELVQIENIQKLTSSKVESLVQKFGGFDLIICQNPYNYSSKKPTMAVDSGGHGGLDFSLFYEFVRVLQRVRSAMERNM</sequence>
<dbReference type="PROSITE" id="PS51680">
    <property type="entry name" value="SAM_MT_DRM"/>
    <property type="match status" value="1"/>
</dbReference>
<evidence type="ECO:0000256" key="6">
    <source>
        <dbReference type="ARBA" id="ARBA00023125"/>
    </source>
</evidence>
<evidence type="ECO:0000256" key="4">
    <source>
        <dbReference type="ARBA" id="ARBA00022691"/>
    </source>
</evidence>
<dbReference type="GO" id="GO:0005634">
    <property type="term" value="C:nucleus"/>
    <property type="evidence" value="ECO:0007669"/>
    <property type="project" value="UniProtKB-SubCell"/>
</dbReference>
<evidence type="ECO:0000259" key="9">
    <source>
        <dbReference type="PROSITE" id="PS51680"/>
    </source>
</evidence>
<dbReference type="InterPro" id="IPR029063">
    <property type="entry name" value="SAM-dependent_MTases_sf"/>
</dbReference>
<dbReference type="AlphaFoldDB" id="A0A4S4D8Y8"/>
<evidence type="ECO:0000256" key="2">
    <source>
        <dbReference type="ARBA" id="ARBA00022603"/>
    </source>
</evidence>
<keyword evidence="7" id="KW-0539">Nucleus</keyword>
<keyword evidence="5" id="KW-0677">Repeat</keyword>
<dbReference type="EMBL" id="SDRB02012112">
    <property type="protein sequence ID" value="THF98942.1"/>
    <property type="molecule type" value="Genomic_DNA"/>
</dbReference>
<keyword evidence="2" id="KW-0489">Methyltransferase</keyword>
<keyword evidence="3" id="KW-0808">Transferase</keyword>
<dbReference type="GO" id="GO:0003677">
    <property type="term" value="F:DNA binding"/>
    <property type="evidence" value="ECO:0007669"/>
    <property type="project" value="UniProtKB-KW"/>
</dbReference>
<evidence type="ECO:0000256" key="1">
    <source>
        <dbReference type="ARBA" id="ARBA00004123"/>
    </source>
</evidence>
<dbReference type="PANTHER" id="PTHR23068">
    <property type="entry name" value="DNA CYTOSINE-5- -METHYLTRANSFERASE 3-RELATED"/>
    <property type="match status" value="1"/>
</dbReference>
<keyword evidence="8" id="KW-1133">Transmembrane helix</keyword>
<keyword evidence="6" id="KW-0238">DNA-binding</keyword>
<dbReference type="GO" id="GO:0032259">
    <property type="term" value="P:methylation"/>
    <property type="evidence" value="ECO:0007669"/>
    <property type="project" value="UniProtKB-KW"/>
</dbReference>
<keyword evidence="8" id="KW-0472">Membrane</keyword>
<keyword evidence="4" id="KW-0949">S-adenosyl-L-methionine</keyword>
<proteinExistence type="predicted"/>
<feature type="transmembrane region" description="Helical" evidence="8">
    <location>
        <begin position="99"/>
        <end position="119"/>
    </location>
</feature>
<dbReference type="PANTHER" id="PTHR23068:SF11">
    <property type="entry name" value="INACTIVE DNA (CYTOSINE-5)-METHYLTRANSFERASE DRM3-RELATED"/>
    <property type="match status" value="1"/>
</dbReference>
<evidence type="ECO:0000256" key="5">
    <source>
        <dbReference type="ARBA" id="ARBA00022737"/>
    </source>
</evidence>
<evidence type="ECO:0000256" key="7">
    <source>
        <dbReference type="ARBA" id="ARBA00023242"/>
    </source>
</evidence>
<evidence type="ECO:0000313" key="10">
    <source>
        <dbReference type="EMBL" id="THF98942.1"/>
    </source>
</evidence>
<comment type="subcellular location">
    <subcellularLocation>
        <location evidence="1">Nucleus</location>
    </subcellularLocation>
</comment>